<comment type="similarity">
    <text evidence="1">Belongs to the Tdpoz family.</text>
</comment>
<protein>
    <recommendedName>
        <fullName evidence="2">BPM/SPOP BACK domain-containing protein</fullName>
    </recommendedName>
</protein>
<reference evidence="3 4" key="1">
    <citation type="submission" date="2016-09" db="EMBL/GenBank/DDBJ databases">
        <title>The draft genome of Dichanthelium oligosanthes: A C3 panicoid grass species.</title>
        <authorList>
            <person name="Studer A.J."/>
            <person name="Schnable J.C."/>
            <person name="Brutnell T.P."/>
        </authorList>
    </citation>
    <scope>NUCLEOTIDE SEQUENCE [LARGE SCALE GENOMIC DNA]</scope>
    <source>
        <strain evidence="4">cv. Kellogg 1175</strain>
        <tissue evidence="3">Leaf</tissue>
    </source>
</reference>
<proteinExistence type="inferred from homology"/>
<keyword evidence="4" id="KW-1185">Reference proteome</keyword>
<evidence type="ECO:0000313" key="4">
    <source>
        <dbReference type="Proteomes" id="UP000095767"/>
    </source>
</evidence>
<dbReference type="OrthoDB" id="6359816at2759"/>
<dbReference type="EMBL" id="LWDX02007113">
    <property type="protein sequence ID" value="OEL36993.1"/>
    <property type="molecule type" value="Genomic_DNA"/>
</dbReference>
<dbReference type="InterPro" id="IPR056423">
    <property type="entry name" value="BACK_BPM_SPOP"/>
</dbReference>
<dbReference type="STRING" id="888268.A0A1E5WHZ7"/>
<sequence>MERLKLICQSMLCQNLQVQTLANTVALADQHHCHMLKDACFEFMTCSNVFDAVAATKGYKNLKRTCPALVIEALRRQAGHVKHEQLIIFCFSGN</sequence>
<dbReference type="Gene3D" id="1.25.40.420">
    <property type="match status" value="1"/>
</dbReference>
<dbReference type="InterPro" id="IPR045005">
    <property type="entry name" value="BPM1-6"/>
</dbReference>
<organism evidence="3 4">
    <name type="scientific">Dichanthelium oligosanthes</name>
    <dbReference type="NCBI Taxonomy" id="888268"/>
    <lineage>
        <taxon>Eukaryota</taxon>
        <taxon>Viridiplantae</taxon>
        <taxon>Streptophyta</taxon>
        <taxon>Embryophyta</taxon>
        <taxon>Tracheophyta</taxon>
        <taxon>Spermatophyta</taxon>
        <taxon>Magnoliopsida</taxon>
        <taxon>Liliopsida</taxon>
        <taxon>Poales</taxon>
        <taxon>Poaceae</taxon>
        <taxon>PACMAD clade</taxon>
        <taxon>Panicoideae</taxon>
        <taxon>Panicodae</taxon>
        <taxon>Paniceae</taxon>
        <taxon>Dichantheliinae</taxon>
        <taxon>Dichanthelium</taxon>
    </lineage>
</organism>
<evidence type="ECO:0000313" key="3">
    <source>
        <dbReference type="EMBL" id="OEL36993.1"/>
    </source>
</evidence>
<gene>
    <name evidence="3" type="ORF">BAE44_0001989</name>
</gene>
<accession>A0A1E5WHZ7</accession>
<dbReference type="GO" id="GO:0016567">
    <property type="term" value="P:protein ubiquitination"/>
    <property type="evidence" value="ECO:0007669"/>
    <property type="project" value="InterPro"/>
</dbReference>
<dbReference type="AlphaFoldDB" id="A0A1E5WHZ7"/>
<evidence type="ECO:0000259" key="2">
    <source>
        <dbReference type="Pfam" id="PF24570"/>
    </source>
</evidence>
<name>A0A1E5WHZ7_9POAL</name>
<dbReference type="PANTHER" id="PTHR26379">
    <property type="entry name" value="BTB/POZ AND MATH DOMAIN-CONTAINING PROTEIN 1"/>
    <property type="match status" value="1"/>
</dbReference>
<feature type="domain" description="BPM/SPOP BACK" evidence="2">
    <location>
        <begin position="20"/>
        <end position="74"/>
    </location>
</feature>
<comment type="caution">
    <text evidence="3">The sequence shown here is derived from an EMBL/GenBank/DDBJ whole genome shotgun (WGS) entry which is preliminary data.</text>
</comment>
<dbReference type="PANTHER" id="PTHR26379:SF438">
    <property type="entry name" value="OS08G0128700 PROTEIN"/>
    <property type="match status" value="1"/>
</dbReference>
<evidence type="ECO:0000256" key="1">
    <source>
        <dbReference type="ARBA" id="ARBA00010846"/>
    </source>
</evidence>
<dbReference type="Proteomes" id="UP000095767">
    <property type="component" value="Unassembled WGS sequence"/>
</dbReference>
<dbReference type="Pfam" id="PF24570">
    <property type="entry name" value="BACK_BPM_SPOP"/>
    <property type="match status" value="1"/>
</dbReference>